<evidence type="ECO:0000313" key="5">
    <source>
        <dbReference type="EMBL" id="MBR0597788.1"/>
    </source>
</evidence>
<gene>
    <name evidence="5" type="ORF">KCX82_07885</name>
</gene>
<evidence type="ECO:0000313" key="6">
    <source>
        <dbReference type="Proteomes" id="UP000675664"/>
    </source>
</evidence>
<dbReference type="PROSITE" id="PS51257">
    <property type="entry name" value="PROKAR_LIPOPROTEIN"/>
    <property type="match status" value="1"/>
</dbReference>
<evidence type="ECO:0000256" key="1">
    <source>
        <dbReference type="ARBA" id="ARBA00004196"/>
    </source>
</evidence>
<feature type="domain" description="Periplasmic binding protein" evidence="4">
    <location>
        <begin position="38"/>
        <end position="316"/>
    </location>
</feature>
<sequence>MRKLIALLMVFALLLSMAACGGSSDNASSDSSDEAVMIGVSMPTQSLQRWNQDGSNMKAKLEEAGYKVDLQYAGDNDIPTQVSQIENMITEGCKVLVIAAIDGSSLTEVLKQAKEQDIPVIAYDRLIMNSDAVSYYATFDNFQVGVMQGQYIETALDLKNAKGPFNVELFTGDPADNNATFFFGGAMSILKPYIDSGVVVVPSGQTTQAQVSTQDWKTENAQSRMENLVTSNSYSPKGKKLDAVCCSNDSTAMGVVNALTSVGYTKDNMPIITGQDCDKPNVKSMVAGLQSMSVFKDTRTLADKVVGMVDSIVKGSEPEINDTKTYDNGTGVIPSYLCAPVICTVDNYKEILIDSGYYKEADIQ</sequence>
<evidence type="ECO:0000256" key="3">
    <source>
        <dbReference type="SAM" id="SignalP"/>
    </source>
</evidence>
<dbReference type="AlphaFoldDB" id="A0A8J8B0N1"/>
<dbReference type="Pfam" id="PF13407">
    <property type="entry name" value="Peripla_BP_4"/>
    <property type="match status" value="1"/>
</dbReference>
<dbReference type="RefSeq" id="WP_227017920.1">
    <property type="nucleotide sequence ID" value="NZ_JAGSND010000004.1"/>
</dbReference>
<reference evidence="5" key="1">
    <citation type="submission" date="2021-04" db="EMBL/GenBank/DDBJ databases">
        <title>Sinoanaerobacter chloroacetimidivorans sp. nov., an obligate anaerobic bacterium isolated from anaerobic sludge.</title>
        <authorList>
            <person name="Bao Y."/>
        </authorList>
    </citation>
    <scope>NUCLEOTIDE SEQUENCE</scope>
    <source>
        <strain evidence="5">BAD-6</strain>
    </source>
</reference>
<dbReference type="Proteomes" id="UP000675664">
    <property type="component" value="Unassembled WGS sequence"/>
</dbReference>
<accession>A0A8J8B0N1</accession>
<keyword evidence="6" id="KW-1185">Reference proteome</keyword>
<dbReference type="PANTHER" id="PTHR30036">
    <property type="entry name" value="D-XYLOSE-BINDING PERIPLASMIC PROTEIN"/>
    <property type="match status" value="1"/>
</dbReference>
<dbReference type="NCBIfam" id="NF040907">
    <property type="entry name" value="ChvE"/>
    <property type="match status" value="1"/>
</dbReference>
<dbReference type="GO" id="GO:0030246">
    <property type="term" value="F:carbohydrate binding"/>
    <property type="evidence" value="ECO:0007669"/>
    <property type="project" value="TreeGrafter"/>
</dbReference>
<evidence type="ECO:0000259" key="4">
    <source>
        <dbReference type="Pfam" id="PF13407"/>
    </source>
</evidence>
<comment type="caution">
    <text evidence="5">The sequence shown here is derived from an EMBL/GenBank/DDBJ whole genome shotgun (WGS) entry which is preliminary data.</text>
</comment>
<feature type="chain" id="PRO_5038977539" evidence="3">
    <location>
        <begin position="22"/>
        <end position="364"/>
    </location>
</feature>
<dbReference type="InterPro" id="IPR050555">
    <property type="entry name" value="Bact_Solute-Bind_Prot2"/>
</dbReference>
<dbReference type="InterPro" id="IPR028082">
    <property type="entry name" value="Peripla_BP_I"/>
</dbReference>
<dbReference type="EMBL" id="JAGSND010000004">
    <property type="protein sequence ID" value="MBR0597788.1"/>
    <property type="molecule type" value="Genomic_DNA"/>
</dbReference>
<proteinExistence type="predicted"/>
<reference evidence="5" key="2">
    <citation type="submission" date="2021-04" db="EMBL/GenBank/DDBJ databases">
        <authorList>
            <person name="Liu J."/>
        </authorList>
    </citation>
    <scope>NUCLEOTIDE SEQUENCE</scope>
    <source>
        <strain evidence="5">BAD-6</strain>
    </source>
</reference>
<comment type="subcellular location">
    <subcellularLocation>
        <location evidence="1">Cell envelope</location>
    </subcellularLocation>
</comment>
<dbReference type="Gene3D" id="3.40.50.2300">
    <property type="match status" value="2"/>
</dbReference>
<dbReference type="PANTHER" id="PTHR30036:SF1">
    <property type="entry name" value="D-XYLOSE-BINDING PERIPLASMIC PROTEIN"/>
    <property type="match status" value="1"/>
</dbReference>
<protein>
    <submittedName>
        <fullName evidence="5">Sugar-binding protein</fullName>
    </submittedName>
</protein>
<keyword evidence="2 3" id="KW-0732">Signal</keyword>
<evidence type="ECO:0000256" key="2">
    <source>
        <dbReference type="ARBA" id="ARBA00022729"/>
    </source>
</evidence>
<dbReference type="GO" id="GO:0030288">
    <property type="term" value="C:outer membrane-bounded periplasmic space"/>
    <property type="evidence" value="ECO:0007669"/>
    <property type="project" value="TreeGrafter"/>
</dbReference>
<organism evidence="5 6">
    <name type="scientific">Sinanaerobacter chloroacetimidivorans</name>
    <dbReference type="NCBI Taxonomy" id="2818044"/>
    <lineage>
        <taxon>Bacteria</taxon>
        <taxon>Bacillati</taxon>
        <taxon>Bacillota</taxon>
        <taxon>Clostridia</taxon>
        <taxon>Peptostreptococcales</taxon>
        <taxon>Anaerovoracaceae</taxon>
        <taxon>Sinanaerobacter</taxon>
    </lineage>
</organism>
<name>A0A8J8B0N1_9FIRM</name>
<dbReference type="InterPro" id="IPR025997">
    <property type="entry name" value="SBP_2_dom"/>
</dbReference>
<feature type="signal peptide" evidence="3">
    <location>
        <begin position="1"/>
        <end position="21"/>
    </location>
</feature>
<dbReference type="InterPro" id="IPR049784">
    <property type="entry name" value="ChvE-like"/>
</dbReference>
<dbReference type="CDD" id="cd19994">
    <property type="entry name" value="PBP1_ChvE"/>
    <property type="match status" value="1"/>
</dbReference>
<dbReference type="SUPFAM" id="SSF53822">
    <property type="entry name" value="Periplasmic binding protein-like I"/>
    <property type="match status" value="1"/>
</dbReference>